<dbReference type="EMBL" id="JARIHO010000010">
    <property type="protein sequence ID" value="KAJ7354111.1"/>
    <property type="molecule type" value="Genomic_DNA"/>
</dbReference>
<gene>
    <name evidence="2" type="ORF">DFH08DRAFT_691767</name>
</gene>
<keyword evidence="3" id="KW-1185">Reference proteome</keyword>
<feature type="region of interest" description="Disordered" evidence="1">
    <location>
        <begin position="1"/>
        <end position="26"/>
    </location>
</feature>
<organism evidence="2 3">
    <name type="scientific">Mycena albidolilacea</name>
    <dbReference type="NCBI Taxonomy" id="1033008"/>
    <lineage>
        <taxon>Eukaryota</taxon>
        <taxon>Fungi</taxon>
        <taxon>Dikarya</taxon>
        <taxon>Basidiomycota</taxon>
        <taxon>Agaricomycotina</taxon>
        <taxon>Agaricomycetes</taxon>
        <taxon>Agaricomycetidae</taxon>
        <taxon>Agaricales</taxon>
        <taxon>Marasmiineae</taxon>
        <taxon>Mycenaceae</taxon>
        <taxon>Mycena</taxon>
    </lineage>
</organism>
<feature type="non-terminal residue" evidence="2">
    <location>
        <position position="1"/>
    </location>
</feature>
<comment type="caution">
    <text evidence="2">The sequence shown here is derived from an EMBL/GenBank/DDBJ whole genome shotgun (WGS) entry which is preliminary data.</text>
</comment>
<evidence type="ECO:0000313" key="2">
    <source>
        <dbReference type="EMBL" id="KAJ7354111.1"/>
    </source>
</evidence>
<sequence length="61" mass="6168">SLFSPALGVQGTPKRGDTQRPTDAKPCGTVNIASNLDTSTAIAAAADGTVTMNVQNCCRSS</sequence>
<proteinExistence type="predicted"/>
<dbReference type="AlphaFoldDB" id="A0AAD7AB66"/>
<dbReference type="Proteomes" id="UP001218218">
    <property type="component" value="Unassembled WGS sequence"/>
</dbReference>
<feature type="compositionally biased region" description="Basic and acidic residues" evidence="1">
    <location>
        <begin position="14"/>
        <end position="23"/>
    </location>
</feature>
<name>A0AAD7AB66_9AGAR</name>
<protein>
    <submittedName>
        <fullName evidence="2">Uncharacterized protein</fullName>
    </submittedName>
</protein>
<accession>A0AAD7AB66</accession>
<evidence type="ECO:0000256" key="1">
    <source>
        <dbReference type="SAM" id="MobiDB-lite"/>
    </source>
</evidence>
<evidence type="ECO:0000313" key="3">
    <source>
        <dbReference type="Proteomes" id="UP001218218"/>
    </source>
</evidence>
<reference evidence="2" key="1">
    <citation type="submission" date="2023-03" db="EMBL/GenBank/DDBJ databases">
        <title>Massive genome expansion in bonnet fungi (Mycena s.s.) driven by repeated elements and novel gene families across ecological guilds.</title>
        <authorList>
            <consortium name="Lawrence Berkeley National Laboratory"/>
            <person name="Harder C.B."/>
            <person name="Miyauchi S."/>
            <person name="Viragh M."/>
            <person name="Kuo A."/>
            <person name="Thoen E."/>
            <person name="Andreopoulos B."/>
            <person name="Lu D."/>
            <person name="Skrede I."/>
            <person name="Drula E."/>
            <person name="Henrissat B."/>
            <person name="Morin E."/>
            <person name="Kohler A."/>
            <person name="Barry K."/>
            <person name="LaButti K."/>
            <person name="Morin E."/>
            <person name="Salamov A."/>
            <person name="Lipzen A."/>
            <person name="Mereny Z."/>
            <person name="Hegedus B."/>
            <person name="Baldrian P."/>
            <person name="Stursova M."/>
            <person name="Weitz H."/>
            <person name="Taylor A."/>
            <person name="Grigoriev I.V."/>
            <person name="Nagy L.G."/>
            <person name="Martin F."/>
            <person name="Kauserud H."/>
        </authorList>
    </citation>
    <scope>NUCLEOTIDE SEQUENCE</scope>
    <source>
        <strain evidence="2">CBHHK002</strain>
    </source>
</reference>